<evidence type="ECO:0000313" key="5">
    <source>
        <dbReference type="EMBL" id="CAH1999395.1"/>
    </source>
</evidence>
<keyword evidence="3" id="KW-0131">Cell cycle</keyword>
<dbReference type="GO" id="GO:0031298">
    <property type="term" value="C:replication fork protection complex"/>
    <property type="evidence" value="ECO:0007669"/>
    <property type="project" value="TreeGrafter"/>
</dbReference>
<proteinExistence type="predicted"/>
<feature type="domain" description="Timeless N-terminal" evidence="4">
    <location>
        <begin position="25"/>
        <end position="145"/>
    </location>
</feature>
<dbReference type="OrthoDB" id="310853at2759"/>
<gene>
    <name evidence="5" type="ORF">ACAOBT_LOCUS24943</name>
</gene>
<name>A0A9P0LTT5_ACAOB</name>
<dbReference type="GO" id="GO:0043111">
    <property type="term" value="P:replication fork arrest"/>
    <property type="evidence" value="ECO:0007669"/>
    <property type="project" value="TreeGrafter"/>
</dbReference>
<evidence type="ECO:0000256" key="3">
    <source>
        <dbReference type="ARBA" id="ARBA00023306"/>
    </source>
</evidence>
<protein>
    <recommendedName>
        <fullName evidence="4">Timeless N-terminal domain-containing protein</fullName>
    </recommendedName>
</protein>
<evidence type="ECO:0000259" key="4">
    <source>
        <dbReference type="Pfam" id="PF04821"/>
    </source>
</evidence>
<dbReference type="InterPro" id="IPR006906">
    <property type="entry name" value="Timeless_N"/>
</dbReference>
<dbReference type="Proteomes" id="UP001152888">
    <property type="component" value="Unassembled WGS sequence"/>
</dbReference>
<dbReference type="GO" id="GO:0009649">
    <property type="term" value="P:entrainment of circadian clock"/>
    <property type="evidence" value="ECO:0007669"/>
    <property type="project" value="TreeGrafter"/>
</dbReference>
<accession>A0A9P0LTT5</accession>
<keyword evidence="6" id="KW-1185">Reference proteome</keyword>
<keyword evidence="2" id="KW-0539">Nucleus</keyword>
<dbReference type="PANTHER" id="PTHR22940:SF4">
    <property type="entry name" value="PROTEIN TIMELESS HOMOLOG"/>
    <property type="match status" value="1"/>
</dbReference>
<dbReference type="InterPro" id="IPR044998">
    <property type="entry name" value="Timeless"/>
</dbReference>
<organism evidence="5 6">
    <name type="scientific">Acanthoscelides obtectus</name>
    <name type="common">Bean weevil</name>
    <name type="synonym">Bruchus obtectus</name>
    <dbReference type="NCBI Taxonomy" id="200917"/>
    <lineage>
        <taxon>Eukaryota</taxon>
        <taxon>Metazoa</taxon>
        <taxon>Ecdysozoa</taxon>
        <taxon>Arthropoda</taxon>
        <taxon>Hexapoda</taxon>
        <taxon>Insecta</taxon>
        <taxon>Pterygota</taxon>
        <taxon>Neoptera</taxon>
        <taxon>Endopterygota</taxon>
        <taxon>Coleoptera</taxon>
        <taxon>Polyphaga</taxon>
        <taxon>Cucujiformia</taxon>
        <taxon>Chrysomeloidea</taxon>
        <taxon>Chrysomelidae</taxon>
        <taxon>Bruchinae</taxon>
        <taxon>Bruchini</taxon>
        <taxon>Acanthoscelides</taxon>
    </lineage>
</organism>
<dbReference type="AlphaFoldDB" id="A0A9P0LTT5"/>
<comment type="subcellular location">
    <subcellularLocation>
        <location evidence="1">Nucleus</location>
    </subcellularLocation>
</comment>
<dbReference type="Pfam" id="PF04821">
    <property type="entry name" value="TIMELESS"/>
    <property type="match status" value="1"/>
</dbReference>
<evidence type="ECO:0000313" key="6">
    <source>
        <dbReference type="Proteomes" id="UP001152888"/>
    </source>
</evidence>
<sequence length="157" mass="17997">MSSMLSAELAATCSALGYFDSKAKKYFADSNTLEAVKDLIRYLRRDDSSHAIRRELGESMVLQTDLLPLLKCYWEETDLFDVLLRLIVNLTTPALILFDEEVPTDKTARNHYLQMEEHLQSYKEAFVDDDVWAVLSTKLSQILEIVNLLFFYSSAAD</sequence>
<evidence type="ECO:0000256" key="1">
    <source>
        <dbReference type="ARBA" id="ARBA00004123"/>
    </source>
</evidence>
<dbReference type="EMBL" id="CAKOFQ010007362">
    <property type="protein sequence ID" value="CAH1999395.1"/>
    <property type="molecule type" value="Genomic_DNA"/>
</dbReference>
<dbReference type="GO" id="GO:0003677">
    <property type="term" value="F:DNA binding"/>
    <property type="evidence" value="ECO:0007669"/>
    <property type="project" value="TreeGrafter"/>
</dbReference>
<reference evidence="5" key="1">
    <citation type="submission" date="2022-03" db="EMBL/GenBank/DDBJ databases">
        <authorList>
            <person name="Sayadi A."/>
        </authorList>
    </citation>
    <scope>NUCLEOTIDE SEQUENCE</scope>
</reference>
<dbReference type="GO" id="GO:0006281">
    <property type="term" value="P:DNA repair"/>
    <property type="evidence" value="ECO:0007669"/>
    <property type="project" value="TreeGrafter"/>
</dbReference>
<comment type="caution">
    <text evidence="5">The sequence shown here is derived from an EMBL/GenBank/DDBJ whole genome shotgun (WGS) entry which is preliminary data.</text>
</comment>
<evidence type="ECO:0000256" key="2">
    <source>
        <dbReference type="ARBA" id="ARBA00023242"/>
    </source>
</evidence>
<dbReference type="GO" id="GO:0000076">
    <property type="term" value="P:DNA replication checkpoint signaling"/>
    <property type="evidence" value="ECO:0007669"/>
    <property type="project" value="TreeGrafter"/>
</dbReference>
<dbReference type="PANTHER" id="PTHR22940">
    <property type="entry name" value="TIMEOUT/TIMELESS-2"/>
    <property type="match status" value="1"/>
</dbReference>